<evidence type="ECO:0000313" key="2">
    <source>
        <dbReference type="Proteomes" id="UP001482620"/>
    </source>
</evidence>
<sequence>MDNNSECHCQTGRVIKKSRCLCPKGELREDRNLWGRRKICEIFIMKLGKFLFVFGIFFDIGQTPKPINSLLVLNVSYTYTTEFKRHSEQVKTLLFFRSP</sequence>
<reference evidence="1 2" key="1">
    <citation type="submission" date="2021-06" db="EMBL/GenBank/DDBJ databases">
        <authorList>
            <person name="Palmer J.M."/>
        </authorList>
    </citation>
    <scope>NUCLEOTIDE SEQUENCE [LARGE SCALE GENOMIC DNA]</scope>
    <source>
        <strain evidence="2">if_2019</strain>
        <tissue evidence="1">Muscle</tissue>
    </source>
</reference>
<dbReference type="EMBL" id="JAHRIQ010079167">
    <property type="protein sequence ID" value="MEQ2246446.1"/>
    <property type="molecule type" value="Genomic_DNA"/>
</dbReference>
<keyword evidence="2" id="KW-1185">Reference proteome</keyword>
<comment type="caution">
    <text evidence="1">The sequence shown here is derived from an EMBL/GenBank/DDBJ whole genome shotgun (WGS) entry which is preliminary data.</text>
</comment>
<gene>
    <name evidence="1" type="ORF">ILYODFUR_038515</name>
</gene>
<dbReference type="Proteomes" id="UP001482620">
    <property type="component" value="Unassembled WGS sequence"/>
</dbReference>
<name>A0ABV0UP05_9TELE</name>
<evidence type="ECO:0000313" key="1">
    <source>
        <dbReference type="EMBL" id="MEQ2246446.1"/>
    </source>
</evidence>
<organism evidence="1 2">
    <name type="scientific">Ilyodon furcidens</name>
    <name type="common">goldbreast splitfin</name>
    <dbReference type="NCBI Taxonomy" id="33524"/>
    <lineage>
        <taxon>Eukaryota</taxon>
        <taxon>Metazoa</taxon>
        <taxon>Chordata</taxon>
        <taxon>Craniata</taxon>
        <taxon>Vertebrata</taxon>
        <taxon>Euteleostomi</taxon>
        <taxon>Actinopterygii</taxon>
        <taxon>Neopterygii</taxon>
        <taxon>Teleostei</taxon>
        <taxon>Neoteleostei</taxon>
        <taxon>Acanthomorphata</taxon>
        <taxon>Ovalentaria</taxon>
        <taxon>Atherinomorphae</taxon>
        <taxon>Cyprinodontiformes</taxon>
        <taxon>Goodeidae</taxon>
        <taxon>Ilyodon</taxon>
    </lineage>
</organism>
<accession>A0ABV0UP05</accession>
<proteinExistence type="predicted"/>
<protein>
    <submittedName>
        <fullName evidence="1">Uncharacterized protein</fullName>
    </submittedName>
</protein>